<protein>
    <submittedName>
        <fullName evidence="1">Uncharacterized protein</fullName>
    </submittedName>
</protein>
<dbReference type="HOGENOM" id="CLU_3338751_0_0_3"/>
<reference evidence="1 2" key="1">
    <citation type="journal article" date="2008" name="Proc. Natl. Acad. Sci. U.S.A.">
        <title>Niche adaptation and genome expansion in the chlorophyll d-producing cyanobacterium Acaryochloris marina.</title>
        <authorList>
            <person name="Swingley W.D."/>
            <person name="Chen M."/>
            <person name="Cheung P.C."/>
            <person name="Conrad A.L."/>
            <person name="Dejesa L.C."/>
            <person name="Hao J."/>
            <person name="Honchak B.M."/>
            <person name="Karbach L.E."/>
            <person name="Kurdoglu A."/>
            <person name="Lahiri S."/>
            <person name="Mastrian S.D."/>
            <person name="Miyashita H."/>
            <person name="Page L."/>
            <person name="Ramakrishna P."/>
            <person name="Satoh S."/>
            <person name="Sattley W.M."/>
            <person name="Shimada Y."/>
            <person name="Taylor H.L."/>
            <person name="Tomo T."/>
            <person name="Tsuchiya T."/>
            <person name="Wang Z.T."/>
            <person name="Raymond J."/>
            <person name="Mimuro M."/>
            <person name="Blankenship R.E."/>
            <person name="Touchman J.W."/>
        </authorList>
    </citation>
    <scope>NUCLEOTIDE SEQUENCE [LARGE SCALE GENOMIC DNA]</scope>
    <source>
        <strain evidence="2">MBIC 11017</strain>
    </source>
</reference>
<accession>B0C2H9</accession>
<name>B0C2H9_ACAM1</name>
<gene>
    <name evidence="1" type="ordered locus">AM1_4798</name>
</gene>
<proteinExistence type="predicted"/>
<sequence length="37" mass="4234">MANAKQDQKSGDNSLFTHVFLSLSEVKADCRFMPNFR</sequence>
<organism evidence="1 2">
    <name type="scientific">Acaryochloris marina (strain MBIC 11017)</name>
    <dbReference type="NCBI Taxonomy" id="329726"/>
    <lineage>
        <taxon>Bacteria</taxon>
        <taxon>Bacillati</taxon>
        <taxon>Cyanobacteriota</taxon>
        <taxon>Cyanophyceae</taxon>
        <taxon>Acaryochloridales</taxon>
        <taxon>Acaryochloridaceae</taxon>
        <taxon>Acaryochloris</taxon>
    </lineage>
</organism>
<dbReference type="AlphaFoldDB" id="B0C2H9"/>
<dbReference type="EMBL" id="CP000828">
    <property type="protein sequence ID" value="ABW29769.1"/>
    <property type="molecule type" value="Genomic_DNA"/>
</dbReference>
<dbReference type="KEGG" id="amr:AM1_4798"/>
<keyword evidence="2" id="KW-1185">Reference proteome</keyword>
<dbReference type="STRING" id="329726.AM1_4798"/>
<evidence type="ECO:0000313" key="1">
    <source>
        <dbReference type="EMBL" id="ABW29769.1"/>
    </source>
</evidence>
<dbReference type="Proteomes" id="UP000000268">
    <property type="component" value="Chromosome"/>
</dbReference>
<evidence type="ECO:0000313" key="2">
    <source>
        <dbReference type="Proteomes" id="UP000000268"/>
    </source>
</evidence>